<protein>
    <recommendedName>
        <fullName evidence="3">Reverse transcriptase zinc-binding domain-containing protein</fullName>
    </recommendedName>
</protein>
<accession>A0AAW1HGY4</accession>
<sequence>MIAREALMLKVRLHNLGIGSNDLCILCGLAPKTHDHLIKLCPYARLLIDNLMVFLKMRLVGVDLLQWVHQKPWAKVKKLVVNACIQACWYAIWQQRNRTRHDYRVSRPQCVLQEVVMVLKMRSEYWISH</sequence>
<keyword evidence="2" id="KW-1185">Reference proteome</keyword>
<comment type="caution">
    <text evidence="1">The sequence shown here is derived from an EMBL/GenBank/DDBJ whole genome shotgun (WGS) entry which is preliminary data.</text>
</comment>
<gene>
    <name evidence="1" type="ORF">RND81_11G047600</name>
</gene>
<evidence type="ECO:0000313" key="1">
    <source>
        <dbReference type="EMBL" id="KAK9676007.1"/>
    </source>
</evidence>
<dbReference type="Proteomes" id="UP001443914">
    <property type="component" value="Unassembled WGS sequence"/>
</dbReference>
<dbReference type="AlphaFoldDB" id="A0AAW1HGY4"/>
<dbReference type="EMBL" id="JBDFQZ010000011">
    <property type="protein sequence ID" value="KAK9676007.1"/>
    <property type="molecule type" value="Genomic_DNA"/>
</dbReference>
<reference evidence="1" key="1">
    <citation type="submission" date="2024-03" db="EMBL/GenBank/DDBJ databases">
        <title>WGS assembly of Saponaria officinalis var. Norfolk2.</title>
        <authorList>
            <person name="Jenkins J."/>
            <person name="Shu S."/>
            <person name="Grimwood J."/>
            <person name="Barry K."/>
            <person name="Goodstein D."/>
            <person name="Schmutz J."/>
            <person name="Leebens-Mack J."/>
            <person name="Osbourn A."/>
        </authorList>
    </citation>
    <scope>NUCLEOTIDE SEQUENCE [LARGE SCALE GENOMIC DNA]</scope>
    <source>
        <strain evidence="1">JIC</strain>
    </source>
</reference>
<organism evidence="1 2">
    <name type="scientific">Saponaria officinalis</name>
    <name type="common">Common soapwort</name>
    <name type="synonym">Lychnis saponaria</name>
    <dbReference type="NCBI Taxonomy" id="3572"/>
    <lineage>
        <taxon>Eukaryota</taxon>
        <taxon>Viridiplantae</taxon>
        <taxon>Streptophyta</taxon>
        <taxon>Embryophyta</taxon>
        <taxon>Tracheophyta</taxon>
        <taxon>Spermatophyta</taxon>
        <taxon>Magnoliopsida</taxon>
        <taxon>eudicotyledons</taxon>
        <taxon>Gunneridae</taxon>
        <taxon>Pentapetalae</taxon>
        <taxon>Caryophyllales</taxon>
        <taxon>Caryophyllaceae</taxon>
        <taxon>Caryophylleae</taxon>
        <taxon>Saponaria</taxon>
    </lineage>
</organism>
<proteinExistence type="predicted"/>
<evidence type="ECO:0000313" key="2">
    <source>
        <dbReference type="Proteomes" id="UP001443914"/>
    </source>
</evidence>
<evidence type="ECO:0008006" key="3">
    <source>
        <dbReference type="Google" id="ProtNLM"/>
    </source>
</evidence>
<name>A0AAW1HGY4_SAPOF</name>